<gene>
    <name evidence="2" type="ORF">DES40_1206</name>
</gene>
<accession>A0A420WLH7</accession>
<keyword evidence="1" id="KW-0472">Membrane</keyword>
<dbReference type="AlphaFoldDB" id="A0A420WLH7"/>
<comment type="caution">
    <text evidence="2">The sequence shown here is derived from an EMBL/GenBank/DDBJ whole genome shotgun (WGS) entry which is preliminary data.</text>
</comment>
<organism evidence="2 3">
    <name type="scientific">Litorimonas taeanensis</name>
    <dbReference type="NCBI Taxonomy" id="568099"/>
    <lineage>
        <taxon>Bacteria</taxon>
        <taxon>Pseudomonadati</taxon>
        <taxon>Pseudomonadota</taxon>
        <taxon>Alphaproteobacteria</taxon>
        <taxon>Maricaulales</taxon>
        <taxon>Robiginitomaculaceae</taxon>
    </lineage>
</organism>
<evidence type="ECO:0000313" key="3">
    <source>
        <dbReference type="Proteomes" id="UP000282211"/>
    </source>
</evidence>
<dbReference type="EMBL" id="RBII01000001">
    <property type="protein sequence ID" value="RKQ71874.1"/>
    <property type="molecule type" value="Genomic_DNA"/>
</dbReference>
<sequence>MKVLAFFLSVMVAIMFFGVLFKSEYFVRFADLLLPFFSFTILAYSVVSYLNFKKNGVDYKKTMIFAYLAVSLLFILLFRHLLRG</sequence>
<feature type="transmembrane region" description="Helical" evidence="1">
    <location>
        <begin position="32"/>
        <end position="52"/>
    </location>
</feature>
<protein>
    <submittedName>
        <fullName evidence="2">Uncharacterized protein</fullName>
    </submittedName>
</protein>
<dbReference type="InParanoid" id="A0A420WLH7"/>
<reference evidence="2 3" key="1">
    <citation type="submission" date="2018-10" db="EMBL/GenBank/DDBJ databases">
        <title>Genomic Encyclopedia of Type Strains, Phase IV (KMG-IV): sequencing the most valuable type-strain genomes for metagenomic binning, comparative biology and taxonomic classification.</title>
        <authorList>
            <person name="Goeker M."/>
        </authorList>
    </citation>
    <scope>NUCLEOTIDE SEQUENCE [LARGE SCALE GENOMIC DNA]</scope>
    <source>
        <strain evidence="2 3">DSM 22008</strain>
    </source>
</reference>
<proteinExistence type="predicted"/>
<evidence type="ECO:0000313" key="2">
    <source>
        <dbReference type="EMBL" id="RKQ71874.1"/>
    </source>
</evidence>
<dbReference type="Proteomes" id="UP000282211">
    <property type="component" value="Unassembled WGS sequence"/>
</dbReference>
<keyword evidence="1" id="KW-0812">Transmembrane</keyword>
<evidence type="ECO:0000256" key="1">
    <source>
        <dbReference type="SAM" id="Phobius"/>
    </source>
</evidence>
<name>A0A420WLH7_9PROT</name>
<feature type="transmembrane region" description="Helical" evidence="1">
    <location>
        <begin position="64"/>
        <end position="82"/>
    </location>
</feature>
<keyword evidence="3" id="KW-1185">Reference proteome</keyword>
<keyword evidence="1" id="KW-1133">Transmembrane helix</keyword>